<dbReference type="SMART" id="SM00530">
    <property type="entry name" value="HTH_XRE"/>
    <property type="match status" value="1"/>
</dbReference>
<evidence type="ECO:0000313" key="5">
    <source>
        <dbReference type="Proteomes" id="UP000092605"/>
    </source>
</evidence>
<reference evidence="4 6" key="2">
    <citation type="submission" date="2016-11" db="EMBL/GenBank/DDBJ databases">
        <authorList>
            <person name="Varghese N."/>
            <person name="Submissions S."/>
        </authorList>
    </citation>
    <scope>NUCLEOTIDE SEQUENCE [LARGE SCALE GENOMIC DNA]</scope>
    <source>
        <strain evidence="4 6">DSM 7308</strain>
    </source>
</reference>
<dbReference type="STRING" id="1121328.JWYL7_1121"/>
<evidence type="ECO:0000313" key="4">
    <source>
        <dbReference type="EMBL" id="SHL12457.1"/>
    </source>
</evidence>
<dbReference type="PANTHER" id="PTHR46558:SF4">
    <property type="entry name" value="DNA-BIDING PHAGE PROTEIN"/>
    <property type="match status" value="1"/>
</dbReference>
<dbReference type="Gene3D" id="1.10.260.40">
    <property type="entry name" value="lambda repressor-like DNA-binding domains"/>
    <property type="match status" value="1"/>
</dbReference>
<organism evidence="3 5">
    <name type="scientific">Alkalithermobacter thermoalcaliphilus JW-YL-7 = DSM 7308</name>
    <dbReference type="NCBI Taxonomy" id="1121328"/>
    <lineage>
        <taxon>Bacteria</taxon>
        <taxon>Bacillati</taxon>
        <taxon>Bacillota</taxon>
        <taxon>Clostridia</taxon>
        <taxon>Peptostreptococcales</taxon>
        <taxon>Tepidibacteraceae</taxon>
        <taxon>Alkalithermobacter</taxon>
    </lineage>
</organism>
<dbReference type="AlphaFoldDB" id="A0A150FR26"/>
<dbReference type="GO" id="GO:0003677">
    <property type="term" value="F:DNA binding"/>
    <property type="evidence" value="ECO:0007669"/>
    <property type="project" value="UniProtKB-KW"/>
</dbReference>
<dbReference type="InterPro" id="IPR010982">
    <property type="entry name" value="Lambda_DNA-bd_dom_sf"/>
</dbReference>
<dbReference type="Proteomes" id="UP000323392">
    <property type="component" value="Unassembled WGS sequence"/>
</dbReference>
<dbReference type="OrthoDB" id="1757480at2"/>
<keyword evidence="6" id="KW-1185">Reference proteome</keyword>
<gene>
    <name evidence="3" type="ORF">JWYL7_1121</name>
    <name evidence="4" type="ORF">SAMN05661008_01494</name>
</gene>
<accession>A0A150FR26</accession>
<keyword evidence="1 4" id="KW-0238">DNA-binding</keyword>
<dbReference type="Proteomes" id="UP000092605">
    <property type="component" value="Unassembled WGS sequence"/>
</dbReference>
<feature type="domain" description="HTH cro/C1-type" evidence="2">
    <location>
        <begin position="9"/>
        <end position="63"/>
    </location>
</feature>
<dbReference type="PATRIC" id="fig|1121328.3.peg.1130"/>
<sequence length="77" mass="9014">MKKKTNYKLKALRVEHRYKQIDLARKIGMSASTYVKKENGYCEFTASEMQKICSIFNKTAEEIFFTDKVTDCMTETV</sequence>
<dbReference type="PANTHER" id="PTHR46558">
    <property type="entry name" value="TRACRIPTIONAL REGULATORY PROTEIN-RELATED-RELATED"/>
    <property type="match status" value="1"/>
</dbReference>
<dbReference type="Pfam" id="PF01381">
    <property type="entry name" value="HTH_3"/>
    <property type="match status" value="1"/>
</dbReference>
<evidence type="ECO:0000313" key="6">
    <source>
        <dbReference type="Proteomes" id="UP000323392"/>
    </source>
</evidence>
<dbReference type="InterPro" id="IPR001387">
    <property type="entry name" value="Cro/C1-type_HTH"/>
</dbReference>
<evidence type="ECO:0000256" key="1">
    <source>
        <dbReference type="ARBA" id="ARBA00023125"/>
    </source>
</evidence>
<evidence type="ECO:0000259" key="2">
    <source>
        <dbReference type="PROSITE" id="PS50943"/>
    </source>
</evidence>
<reference evidence="3 5" key="1">
    <citation type="submission" date="2016-02" db="EMBL/GenBank/DDBJ databases">
        <title>Draft genome sequence for Clostridium paradoxum JW-YL-7.</title>
        <authorList>
            <person name="Utturkar S.M."/>
            <person name="Lancaster A."/>
            <person name="Poole F.L."/>
            <person name="Adams M.W."/>
            <person name="Brown S.D."/>
        </authorList>
    </citation>
    <scope>NUCLEOTIDE SEQUENCE [LARGE SCALE GENOMIC DNA]</scope>
    <source>
        <strain evidence="3 5">JW-YL-7</strain>
    </source>
</reference>
<dbReference type="CDD" id="cd00093">
    <property type="entry name" value="HTH_XRE"/>
    <property type="match status" value="1"/>
</dbReference>
<protein>
    <submittedName>
        <fullName evidence="4">DNA-binding transcriptional regulator, XRE-family HTH domain</fullName>
    </submittedName>
    <submittedName>
        <fullName evidence="3">Transcriptional regulator, XRE family</fullName>
    </submittedName>
</protein>
<dbReference type="PROSITE" id="PS50943">
    <property type="entry name" value="HTH_CROC1"/>
    <property type="match status" value="1"/>
</dbReference>
<comment type="caution">
    <text evidence="3">The sequence shown here is derived from an EMBL/GenBank/DDBJ whole genome shotgun (WGS) entry which is preliminary data.</text>
</comment>
<dbReference type="RefSeq" id="WP_066070241.1">
    <property type="nucleotide sequence ID" value="NZ_FRBG01000012.1"/>
</dbReference>
<dbReference type="SUPFAM" id="SSF47413">
    <property type="entry name" value="lambda repressor-like DNA-binding domains"/>
    <property type="match status" value="1"/>
</dbReference>
<dbReference type="EMBL" id="LSFY01000001">
    <property type="protein sequence ID" value="KXZ40046.1"/>
    <property type="molecule type" value="Genomic_DNA"/>
</dbReference>
<dbReference type="EMBL" id="FRBG01000012">
    <property type="protein sequence ID" value="SHL12457.1"/>
    <property type="molecule type" value="Genomic_DNA"/>
</dbReference>
<name>A0A150FR26_CLOPD</name>
<proteinExistence type="predicted"/>
<evidence type="ECO:0000313" key="3">
    <source>
        <dbReference type="EMBL" id="KXZ40046.1"/>
    </source>
</evidence>